<evidence type="ECO:0000313" key="4">
    <source>
        <dbReference type="Proteomes" id="UP001165160"/>
    </source>
</evidence>
<accession>A0A9W7B9Z0</accession>
<proteinExistence type="predicted"/>
<dbReference type="Pfam" id="PF00169">
    <property type="entry name" value="PH"/>
    <property type="match status" value="1"/>
</dbReference>
<dbReference type="InterPro" id="IPR011993">
    <property type="entry name" value="PH-like_dom_sf"/>
</dbReference>
<name>A0A9W7B9Z0_9STRA</name>
<dbReference type="Proteomes" id="UP001165160">
    <property type="component" value="Unassembled WGS sequence"/>
</dbReference>
<dbReference type="SUPFAM" id="SSF50729">
    <property type="entry name" value="PH domain-like"/>
    <property type="match status" value="1"/>
</dbReference>
<dbReference type="AlphaFoldDB" id="A0A9W7B9Z0"/>
<feature type="region of interest" description="Disordered" evidence="1">
    <location>
        <begin position="1"/>
        <end position="25"/>
    </location>
</feature>
<feature type="compositionally biased region" description="Basic and acidic residues" evidence="1">
    <location>
        <begin position="261"/>
        <end position="272"/>
    </location>
</feature>
<feature type="domain" description="PH" evidence="2">
    <location>
        <begin position="32"/>
        <end position="169"/>
    </location>
</feature>
<dbReference type="EMBL" id="BRXX01000033">
    <property type="protein sequence ID" value="GMH84120.1"/>
    <property type="molecule type" value="Genomic_DNA"/>
</dbReference>
<gene>
    <name evidence="3" type="ORF">TrVE_jg11185</name>
</gene>
<feature type="region of interest" description="Disordered" evidence="1">
    <location>
        <begin position="249"/>
        <end position="311"/>
    </location>
</feature>
<evidence type="ECO:0000259" key="2">
    <source>
        <dbReference type="PROSITE" id="PS50003"/>
    </source>
</evidence>
<feature type="compositionally biased region" description="Low complexity" evidence="1">
    <location>
        <begin position="288"/>
        <end position="303"/>
    </location>
</feature>
<evidence type="ECO:0000256" key="1">
    <source>
        <dbReference type="SAM" id="MobiDB-lite"/>
    </source>
</evidence>
<sequence length="311" mass="34789">MGKKKNADAPPPAQQKADMQKIKPFEDPTTPKYLLQGTIEKETVSGSGGVGGLKALTSGYKRRFFRLTKNSLTYYTKVQACSWGFVPLDERGCIPINLITRMDVDPVNAKGVSPGPTHFNIWVTNAENNRYPGRNHAKKDAEFARVYKFKAMDEEVKETWCRMLQDVLDGKYRTIEDMQRRGMGEEKKGEEGDDLEKEYKTNLTRLLKMGDDWDDLKLMSEEKMLRIKAEELDKVCNAMTKKYKVKGKLMKGAGMPPPAPNEHKPNEANSMKEKRHMTVANTAEEPDTTATPTKAEGDAAARAGGCGCVVS</sequence>
<evidence type="ECO:0000313" key="3">
    <source>
        <dbReference type="EMBL" id="GMH84120.1"/>
    </source>
</evidence>
<reference evidence="4" key="1">
    <citation type="journal article" date="2023" name="Commun. Biol.">
        <title>Genome analysis of Parmales, the sister group of diatoms, reveals the evolutionary specialization of diatoms from phago-mixotrophs to photoautotrophs.</title>
        <authorList>
            <person name="Ban H."/>
            <person name="Sato S."/>
            <person name="Yoshikawa S."/>
            <person name="Yamada K."/>
            <person name="Nakamura Y."/>
            <person name="Ichinomiya M."/>
            <person name="Sato N."/>
            <person name="Blanc-Mathieu R."/>
            <person name="Endo H."/>
            <person name="Kuwata A."/>
            <person name="Ogata H."/>
        </authorList>
    </citation>
    <scope>NUCLEOTIDE SEQUENCE [LARGE SCALE GENOMIC DNA]</scope>
    <source>
        <strain evidence="4">NIES 3699</strain>
    </source>
</reference>
<dbReference type="Gene3D" id="2.30.29.30">
    <property type="entry name" value="Pleckstrin-homology domain (PH domain)/Phosphotyrosine-binding domain (PTB)"/>
    <property type="match status" value="1"/>
</dbReference>
<dbReference type="InterPro" id="IPR001849">
    <property type="entry name" value="PH_domain"/>
</dbReference>
<comment type="caution">
    <text evidence="3">The sequence shown here is derived from an EMBL/GenBank/DDBJ whole genome shotgun (WGS) entry which is preliminary data.</text>
</comment>
<protein>
    <recommendedName>
        <fullName evidence="2">PH domain-containing protein</fullName>
    </recommendedName>
</protein>
<organism evidence="3 4">
    <name type="scientific">Triparma verrucosa</name>
    <dbReference type="NCBI Taxonomy" id="1606542"/>
    <lineage>
        <taxon>Eukaryota</taxon>
        <taxon>Sar</taxon>
        <taxon>Stramenopiles</taxon>
        <taxon>Ochrophyta</taxon>
        <taxon>Bolidophyceae</taxon>
        <taxon>Parmales</taxon>
        <taxon>Triparmaceae</taxon>
        <taxon>Triparma</taxon>
    </lineage>
</organism>
<keyword evidence="4" id="KW-1185">Reference proteome</keyword>
<dbReference type="SMART" id="SM00233">
    <property type="entry name" value="PH"/>
    <property type="match status" value="1"/>
</dbReference>
<dbReference type="PROSITE" id="PS50003">
    <property type="entry name" value="PH_DOMAIN"/>
    <property type="match status" value="1"/>
</dbReference>